<evidence type="ECO:0000259" key="11">
    <source>
        <dbReference type="Pfam" id="PF11741"/>
    </source>
</evidence>
<dbReference type="GO" id="GO:0009279">
    <property type="term" value="C:cell outer membrane"/>
    <property type="evidence" value="ECO:0007669"/>
    <property type="project" value="UniProtKB-SubCell"/>
</dbReference>
<protein>
    <submittedName>
        <fullName evidence="12">TonB-dependent receptor plug domain-containing protein</fullName>
    </submittedName>
</protein>
<dbReference type="OrthoDB" id="473897at2"/>
<feature type="domain" description="AMIN" evidence="11">
    <location>
        <begin position="34"/>
        <end position="130"/>
    </location>
</feature>
<dbReference type="InterPro" id="IPR036942">
    <property type="entry name" value="Beta-barrel_TonB_sf"/>
</dbReference>
<dbReference type="InterPro" id="IPR012910">
    <property type="entry name" value="Plug_dom"/>
</dbReference>
<sequence>MNKMHLVSCVGLTGIVVTIAAQPVRADIVKVTAVEIQPTASGAEIVLKTTDDESPQVFTSSFGKTFVANLVNTQLQISDRNNLRQINPVKGIAAVTVSETGANSLRIVVTGETELPKVQVRQSQKGLVLSATTFTTTAAQPPATATPPAAETPAQPPKPEVTPNAAQPETPAEGEEQEIVVSATQTEEQIEDVPRSVTVINREQIEKQTANSRDLGEILSKLVPDLTPPRQQYYAPTLRGRNPLVLIDGVPVSSNFTTGFGRDLRTIDPGALERIEVVRGPSAIYGEGASGGVINFITRRPQEEFTSTTEIGTNFSTTHPSDSFGYNFQQGISGAEGNVDYILNLGLTTTGDWFDAEGDRIPIFDSDASNSTTINALGKVGIDITDEQRLQFTFNRFNDTQSYRAVPDPAIFDIPGTQKARALNVGELDFIDTPVLGSFTPLHYGTFWGLPSRILYVFVGLAPLILFVTGFVMWRYRYRGKKIADRIDIAREPVQRH</sequence>
<feature type="transmembrane region" description="Helical" evidence="9">
    <location>
        <begin position="454"/>
        <end position="474"/>
    </location>
</feature>
<evidence type="ECO:0000256" key="3">
    <source>
        <dbReference type="ARBA" id="ARBA00022452"/>
    </source>
</evidence>
<dbReference type="InterPro" id="IPR039426">
    <property type="entry name" value="TonB-dep_rcpt-like"/>
</dbReference>
<keyword evidence="12" id="KW-0675">Receptor</keyword>
<keyword evidence="4 7" id="KW-0812">Transmembrane</keyword>
<evidence type="ECO:0000256" key="9">
    <source>
        <dbReference type="SAM" id="Phobius"/>
    </source>
</evidence>
<dbReference type="AlphaFoldDB" id="A0A9X5I404"/>
<evidence type="ECO:0000313" key="12">
    <source>
        <dbReference type="EMBL" id="NHC34366.1"/>
    </source>
</evidence>
<accession>A0A9X5I404</accession>
<comment type="caution">
    <text evidence="12">The sequence shown here is derived from an EMBL/GenBank/DDBJ whole genome shotgun (WGS) entry which is preliminary data.</text>
</comment>
<dbReference type="GO" id="GO:0015344">
    <property type="term" value="F:siderophore uptake transmembrane transporter activity"/>
    <property type="evidence" value="ECO:0007669"/>
    <property type="project" value="TreeGrafter"/>
</dbReference>
<evidence type="ECO:0000256" key="2">
    <source>
        <dbReference type="ARBA" id="ARBA00022448"/>
    </source>
</evidence>
<evidence type="ECO:0000259" key="10">
    <source>
        <dbReference type="Pfam" id="PF07715"/>
    </source>
</evidence>
<evidence type="ECO:0000256" key="4">
    <source>
        <dbReference type="ARBA" id="ARBA00022692"/>
    </source>
</evidence>
<dbReference type="GO" id="GO:0044718">
    <property type="term" value="P:siderophore transmembrane transport"/>
    <property type="evidence" value="ECO:0007669"/>
    <property type="project" value="TreeGrafter"/>
</dbReference>
<comment type="subcellular location">
    <subcellularLocation>
        <location evidence="1 7">Cell outer membrane</location>
        <topology evidence="1 7">Multi-pass membrane protein</topology>
    </subcellularLocation>
</comment>
<dbReference type="Proteomes" id="UP000031532">
    <property type="component" value="Unassembled WGS sequence"/>
</dbReference>
<dbReference type="InterPro" id="IPR021731">
    <property type="entry name" value="AMIN_dom"/>
</dbReference>
<keyword evidence="3 7" id="KW-1134">Transmembrane beta strand</keyword>
<keyword evidence="2 7" id="KW-0813">Transport</keyword>
<organism evidence="12 13">
    <name type="scientific">Scytonema millei VB511283</name>
    <dbReference type="NCBI Taxonomy" id="1245923"/>
    <lineage>
        <taxon>Bacteria</taxon>
        <taxon>Bacillati</taxon>
        <taxon>Cyanobacteriota</taxon>
        <taxon>Cyanophyceae</taxon>
        <taxon>Nostocales</taxon>
        <taxon>Scytonemataceae</taxon>
        <taxon>Scytonema</taxon>
    </lineage>
</organism>
<dbReference type="InterPro" id="IPR037066">
    <property type="entry name" value="Plug_dom_sf"/>
</dbReference>
<reference evidence="12 13" key="1">
    <citation type="journal article" date="2015" name="Genome Announc.">
        <title>Draft Genome Sequence of the Terrestrial Cyanobacterium Scytonema millei VB511283, Isolated from Eastern India.</title>
        <authorList>
            <person name="Sen D."/>
            <person name="Chandrababunaidu M.M."/>
            <person name="Singh D."/>
            <person name="Sanghi N."/>
            <person name="Ghorai A."/>
            <person name="Mishra G.P."/>
            <person name="Madduluri M."/>
            <person name="Adhikary S.P."/>
            <person name="Tripathy S."/>
        </authorList>
    </citation>
    <scope>NUCLEOTIDE SEQUENCE [LARGE SCALE GENOMIC DNA]</scope>
    <source>
        <strain evidence="12 13">VB511283</strain>
    </source>
</reference>
<feature type="region of interest" description="Disordered" evidence="8">
    <location>
        <begin position="134"/>
        <end position="177"/>
    </location>
</feature>
<gene>
    <name evidence="12" type="ORF">QH73_0006780</name>
</gene>
<dbReference type="Gene3D" id="2.170.130.10">
    <property type="entry name" value="TonB-dependent receptor, plug domain"/>
    <property type="match status" value="1"/>
</dbReference>
<dbReference type="Gene3D" id="2.40.170.20">
    <property type="entry name" value="TonB-dependent receptor, beta-barrel domain"/>
    <property type="match status" value="1"/>
</dbReference>
<evidence type="ECO:0000256" key="6">
    <source>
        <dbReference type="ARBA" id="ARBA00023237"/>
    </source>
</evidence>
<proteinExistence type="inferred from homology"/>
<dbReference type="PANTHER" id="PTHR30069">
    <property type="entry name" value="TONB-DEPENDENT OUTER MEMBRANE RECEPTOR"/>
    <property type="match status" value="1"/>
</dbReference>
<evidence type="ECO:0000256" key="5">
    <source>
        <dbReference type="ARBA" id="ARBA00023136"/>
    </source>
</evidence>
<evidence type="ECO:0000256" key="7">
    <source>
        <dbReference type="PROSITE-ProRule" id="PRU01360"/>
    </source>
</evidence>
<dbReference type="Pfam" id="PF07715">
    <property type="entry name" value="Plug"/>
    <property type="match status" value="1"/>
</dbReference>
<feature type="domain" description="TonB-dependent receptor plug" evidence="10">
    <location>
        <begin position="190"/>
        <end position="293"/>
    </location>
</feature>
<dbReference type="Pfam" id="PF11741">
    <property type="entry name" value="AMIN"/>
    <property type="match status" value="1"/>
</dbReference>
<dbReference type="PROSITE" id="PS52016">
    <property type="entry name" value="TONB_DEPENDENT_REC_3"/>
    <property type="match status" value="1"/>
</dbReference>
<evidence type="ECO:0000313" key="13">
    <source>
        <dbReference type="Proteomes" id="UP000031532"/>
    </source>
</evidence>
<dbReference type="EMBL" id="JTJC03000001">
    <property type="protein sequence ID" value="NHC34366.1"/>
    <property type="molecule type" value="Genomic_DNA"/>
</dbReference>
<dbReference type="PANTHER" id="PTHR30069:SF42">
    <property type="entry name" value="FERRIC AEROBACTIN RECEPTOR"/>
    <property type="match status" value="1"/>
</dbReference>
<evidence type="ECO:0000256" key="1">
    <source>
        <dbReference type="ARBA" id="ARBA00004571"/>
    </source>
</evidence>
<name>A0A9X5I404_9CYAN</name>
<feature type="compositionally biased region" description="Low complexity" evidence="8">
    <location>
        <begin position="134"/>
        <end position="153"/>
    </location>
</feature>
<keyword evidence="5 7" id="KW-0472">Membrane</keyword>
<dbReference type="SUPFAM" id="SSF56935">
    <property type="entry name" value="Porins"/>
    <property type="match status" value="1"/>
</dbReference>
<comment type="similarity">
    <text evidence="7">Belongs to the TonB-dependent receptor family.</text>
</comment>
<evidence type="ECO:0000256" key="8">
    <source>
        <dbReference type="SAM" id="MobiDB-lite"/>
    </source>
</evidence>
<keyword evidence="13" id="KW-1185">Reference proteome</keyword>
<keyword evidence="9" id="KW-1133">Transmembrane helix</keyword>
<keyword evidence="6 7" id="KW-0998">Cell outer membrane</keyword>